<evidence type="ECO:0000256" key="3">
    <source>
        <dbReference type="ARBA" id="ARBA00022614"/>
    </source>
</evidence>
<dbReference type="InterPro" id="IPR007111">
    <property type="entry name" value="NACHT_NTPase"/>
</dbReference>
<dbReference type="InterPro" id="IPR003877">
    <property type="entry name" value="SPRY_dom"/>
</dbReference>
<dbReference type="Proteomes" id="UP000694557">
    <property type="component" value="Unassembled WGS sequence"/>
</dbReference>
<dbReference type="InterPro" id="IPR013320">
    <property type="entry name" value="ConA-like_dom_sf"/>
</dbReference>
<feature type="region of interest" description="Disordered" evidence="7">
    <location>
        <begin position="1167"/>
        <end position="1372"/>
    </location>
</feature>
<dbReference type="SUPFAM" id="SSF52047">
    <property type="entry name" value="RNI-like"/>
    <property type="match status" value="1"/>
</dbReference>
<dbReference type="FunFam" id="3.80.10.10:FF:000100">
    <property type="entry name" value="Si:dkey-11n14.1"/>
    <property type="match status" value="1"/>
</dbReference>
<feature type="compositionally biased region" description="Polar residues" evidence="7">
    <location>
        <begin position="92"/>
        <end position="102"/>
    </location>
</feature>
<feature type="compositionally biased region" description="Basic and acidic residues" evidence="7">
    <location>
        <begin position="1298"/>
        <end position="1307"/>
    </location>
</feature>
<evidence type="ECO:0000256" key="1">
    <source>
        <dbReference type="ARBA" id="ARBA00004496"/>
    </source>
</evidence>
<keyword evidence="5" id="KW-0547">Nucleotide-binding</keyword>
<dbReference type="Pfam" id="PF14484">
    <property type="entry name" value="FISNA"/>
    <property type="match status" value="1"/>
</dbReference>
<sequence>MSLSGEREEEETTASKMSLSGEREETTASKMSLSGEREEETTASKMSLSGEREGGTTASKMSLSGEREEGTTASKMTQDTSSKSVQKPRAVSPTTSLLSMKSDQPPAFSQEPLPDDNKEVESLDSVDVLKITHNLLDRRSQTLLTVQQDIKAKLKHKYQHISEGIGLHGNQSLLKDIYTELYITEGGSGGLNNEHEVRQIEMASKKQTTQETSIKCNDIFKTLPVQDKPIRTVLTKGIAGIGKTVSVQKVILDWAEGKANQDVLFMFPLPFRDLNLKKDQYSLMQLLSHYFPELKEIDSIEDGETKTVFIFDGLDECRLPLDFKNNEKCCDVTKPTSVDVLLTNLIKGNLLPSALLWITTRPAAANQISPECVDQVTEVRGFNDPQKEEYFRKKITDQNLTNEIIKHMKTSRSLHIMCHMPVFCWISATVLEMMLNEAEKDEVPKTLTQMYSHFMLIQIIVKNRKYNKATETSPKELSQSDKEMILKLAKLAFQQLQKGNLIFYEEDLRECGLDVTEASEYSALCTEIFKEESGLYQDKVYSFVHLSIQEFLAAVHALESCLGKKENVFSPTSDGEEKESIQLSDLHRRAVDQALKSKNGHLDLFLRFLLGLSLESNQNLLRGLLTQTGSTTRSNKKTVERTVRYLSDIIEEESSPERIINLFHCLNELGSNSLVEDMQTSLRSGTLSETRLKPDQCSALAYLLLMSEEVLEEFDLKTYNTTEEGYQRLLPVVRTCKRALLDHCELTYKSCETLASALQTPNSPMRELDLSFNDLGDRGVELLCFGVTSPLCNIQTLVLGQCGLTEGCCSDLTSVLSSPNSQLKQLELRDNNLQDSGVTLLSAGLEDPDCKLHTLGLGQCGLTEGCCSDLASVLSSPNSQLKQLELRDNDLQDSGVTLLSAGLEDPDCKLHTLGLSGCLVTEEGCAALSSALRSNPSHLKELDLSYNHPGDSAGGLLSAALMDPTYKLMKLNVDHGGECRLKSGLRKYACHLTLDPNTVHPHLILSEGNRKVTRVVEDQHYEDHPDRFDCLLQVLCREGLSGCRYYWEVEMDGTGAVIGVMYKGMKRKGRGVDSDIGGNKKSWCLYCSHSGYCFYHPGVCCRSIPGPVSNRVGVYLDWSAGTLSLYSVSSSGTLTHLYTEHTTFTEPLYPGFGVSSSSVTLRQIDDQHTQRNRTTDHGGESCIKPGPEDTRDHGGESWIKPGPEDTRDHGGECCIKPGPENTRDHGGESWIKPGPENTRDHGGESWIKPGPEDTRDHGGESCIKPGPEDTRDHGGESCIKPGPEDTRDHGGESCIKPGPEDTRDHGGESCIKPGPEDTRDHGGESSIKPGPEDTRDHGGESCIKPGPEDTRDHGGESCIKPGPEDTRDHGGECWIKPGPEKCELTDNSFLTQNSFKAFIIV</sequence>
<reference evidence="10" key="1">
    <citation type="submission" date="2025-08" db="UniProtKB">
        <authorList>
            <consortium name="Ensembl"/>
        </authorList>
    </citation>
    <scope>IDENTIFICATION</scope>
</reference>
<feature type="region of interest" description="Disordered" evidence="7">
    <location>
        <begin position="1"/>
        <end position="117"/>
    </location>
</feature>
<feature type="compositionally biased region" description="Basic and acidic residues" evidence="7">
    <location>
        <begin position="1167"/>
        <end position="1179"/>
    </location>
</feature>
<dbReference type="InterPro" id="IPR029495">
    <property type="entry name" value="NACHT-assoc"/>
</dbReference>
<feature type="compositionally biased region" description="Basic and acidic residues" evidence="7">
    <location>
        <begin position="1186"/>
        <end position="1195"/>
    </location>
</feature>
<feature type="compositionally biased region" description="Basic and acidic residues" evidence="7">
    <location>
        <begin position="1330"/>
        <end position="1339"/>
    </location>
</feature>
<gene>
    <name evidence="10" type="primary">LOC109878782</name>
</gene>
<dbReference type="PROSITE" id="PS50188">
    <property type="entry name" value="B302_SPRY"/>
    <property type="match status" value="1"/>
</dbReference>
<feature type="compositionally biased region" description="Basic and acidic residues" evidence="7">
    <location>
        <begin position="1202"/>
        <end position="1211"/>
    </location>
</feature>
<keyword evidence="6" id="KW-0067">ATP-binding</keyword>
<dbReference type="InterPro" id="IPR001870">
    <property type="entry name" value="B30.2/SPRY"/>
</dbReference>
<feature type="compositionally biased region" description="Basic and acidic residues" evidence="7">
    <location>
        <begin position="1362"/>
        <end position="1371"/>
    </location>
</feature>
<reference evidence="10" key="2">
    <citation type="submission" date="2025-09" db="UniProtKB">
        <authorList>
            <consortium name="Ensembl"/>
        </authorList>
    </citation>
    <scope>IDENTIFICATION</scope>
</reference>
<comment type="subcellular location">
    <subcellularLocation>
        <location evidence="1">Cytoplasm</location>
    </subcellularLocation>
</comment>
<name>A0A8C7MS48_ONCKI</name>
<feature type="domain" description="B30.2/SPRY" evidence="8">
    <location>
        <begin position="972"/>
        <end position="1170"/>
    </location>
</feature>
<dbReference type="SMART" id="SM01288">
    <property type="entry name" value="FISNA"/>
    <property type="match status" value="1"/>
</dbReference>
<feature type="compositionally biased region" description="Basic and acidic residues" evidence="7">
    <location>
        <begin position="1314"/>
        <end position="1323"/>
    </location>
</feature>
<dbReference type="Gene3D" id="2.60.120.920">
    <property type="match status" value="1"/>
</dbReference>
<dbReference type="Gene3D" id="3.80.10.10">
    <property type="entry name" value="Ribonuclease Inhibitor"/>
    <property type="match status" value="2"/>
</dbReference>
<feature type="domain" description="NACHT" evidence="9">
    <location>
        <begin position="231"/>
        <end position="364"/>
    </location>
</feature>
<organism evidence="10 11">
    <name type="scientific">Oncorhynchus kisutch</name>
    <name type="common">Coho salmon</name>
    <name type="synonym">Salmo kisutch</name>
    <dbReference type="NCBI Taxonomy" id="8019"/>
    <lineage>
        <taxon>Eukaryota</taxon>
        <taxon>Metazoa</taxon>
        <taxon>Chordata</taxon>
        <taxon>Craniata</taxon>
        <taxon>Vertebrata</taxon>
        <taxon>Euteleostomi</taxon>
        <taxon>Actinopterygii</taxon>
        <taxon>Neopterygii</taxon>
        <taxon>Teleostei</taxon>
        <taxon>Protacanthopterygii</taxon>
        <taxon>Salmoniformes</taxon>
        <taxon>Salmonidae</taxon>
        <taxon>Salmoninae</taxon>
        <taxon>Oncorhynchus</taxon>
    </lineage>
</organism>
<feature type="compositionally biased region" description="Basic and acidic residues" evidence="7">
    <location>
        <begin position="1266"/>
        <end position="1275"/>
    </location>
</feature>
<dbReference type="Pfam" id="PF13765">
    <property type="entry name" value="PRY"/>
    <property type="match status" value="1"/>
</dbReference>
<dbReference type="InterPro" id="IPR051261">
    <property type="entry name" value="NLR"/>
</dbReference>
<evidence type="ECO:0000256" key="4">
    <source>
        <dbReference type="ARBA" id="ARBA00022737"/>
    </source>
</evidence>
<dbReference type="InterPro" id="IPR001611">
    <property type="entry name" value="Leu-rich_rpt"/>
</dbReference>
<evidence type="ECO:0000259" key="9">
    <source>
        <dbReference type="PROSITE" id="PS50837"/>
    </source>
</evidence>
<dbReference type="GO" id="GO:0005524">
    <property type="term" value="F:ATP binding"/>
    <property type="evidence" value="ECO:0007669"/>
    <property type="project" value="UniProtKB-KW"/>
</dbReference>
<dbReference type="InterPro" id="IPR043136">
    <property type="entry name" value="B30.2/SPRY_sf"/>
</dbReference>
<keyword evidence="11" id="KW-1185">Reference proteome</keyword>
<evidence type="ECO:0000259" key="8">
    <source>
        <dbReference type="PROSITE" id="PS50188"/>
    </source>
</evidence>
<dbReference type="Pfam" id="PF13516">
    <property type="entry name" value="LRR_6"/>
    <property type="match status" value="4"/>
</dbReference>
<dbReference type="GO" id="GO:0005737">
    <property type="term" value="C:cytoplasm"/>
    <property type="evidence" value="ECO:0007669"/>
    <property type="project" value="UniProtKB-SubCell"/>
</dbReference>
<proteinExistence type="predicted"/>
<dbReference type="InterPro" id="IPR041075">
    <property type="entry name" value="NOD1/2_WH"/>
</dbReference>
<keyword evidence="2" id="KW-0963">Cytoplasm</keyword>
<dbReference type="PROSITE" id="PS50837">
    <property type="entry name" value="NACHT"/>
    <property type="match status" value="1"/>
</dbReference>
<accession>A0A8C7MS48</accession>
<keyword evidence="4" id="KW-0677">Repeat</keyword>
<dbReference type="Ensembl" id="ENSOKIT00005079219.1">
    <property type="protein sequence ID" value="ENSOKIP00005074345.1"/>
    <property type="gene ID" value="ENSOKIG00005032094.1"/>
</dbReference>
<protein>
    <recommendedName>
        <fullName evidence="12">NACHT, LRR and PYD domains-containing protein 12-like</fullName>
    </recommendedName>
</protein>
<dbReference type="InterPro" id="IPR032675">
    <property type="entry name" value="LRR_dom_sf"/>
</dbReference>
<dbReference type="Pfam" id="PF17779">
    <property type="entry name" value="WHD_NOD2"/>
    <property type="match status" value="1"/>
</dbReference>
<evidence type="ECO:0000256" key="5">
    <source>
        <dbReference type="ARBA" id="ARBA00022741"/>
    </source>
</evidence>
<feature type="compositionally biased region" description="Basic and acidic residues" evidence="7">
    <location>
        <begin position="1282"/>
        <end position="1291"/>
    </location>
</feature>
<dbReference type="InterPro" id="IPR041267">
    <property type="entry name" value="NLRP_HD2"/>
</dbReference>
<evidence type="ECO:0000313" key="11">
    <source>
        <dbReference type="Proteomes" id="UP000694557"/>
    </source>
</evidence>
<dbReference type="PRINTS" id="PR01407">
    <property type="entry name" value="BUTYPHLNCDUF"/>
</dbReference>
<dbReference type="Pfam" id="PF00622">
    <property type="entry name" value="SPRY"/>
    <property type="match status" value="1"/>
</dbReference>
<evidence type="ECO:0008006" key="12">
    <source>
        <dbReference type="Google" id="ProtNLM"/>
    </source>
</evidence>
<dbReference type="SMART" id="SM00449">
    <property type="entry name" value="SPRY"/>
    <property type="match status" value="1"/>
</dbReference>
<dbReference type="Gene3D" id="3.40.50.300">
    <property type="entry name" value="P-loop containing nucleotide triphosphate hydrolases"/>
    <property type="match status" value="1"/>
</dbReference>
<evidence type="ECO:0000256" key="2">
    <source>
        <dbReference type="ARBA" id="ARBA00022490"/>
    </source>
</evidence>
<dbReference type="SMART" id="SM00368">
    <property type="entry name" value="LRR_RI"/>
    <property type="match status" value="7"/>
</dbReference>
<feature type="compositionally biased region" description="Polar residues" evidence="7">
    <location>
        <begin position="71"/>
        <end position="85"/>
    </location>
</feature>
<dbReference type="InterPro" id="IPR006574">
    <property type="entry name" value="PRY"/>
</dbReference>
<dbReference type="InterPro" id="IPR027417">
    <property type="entry name" value="P-loop_NTPase"/>
</dbReference>
<dbReference type="Pfam" id="PF17776">
    <property type="entry name" value="NLRC4_HD2"/>
    <property type="match status" value="1"/>
</dbReference>
<dbReference type="CDD" id="cd16040">
    <property type="entry name" value="SPRY_PRY_SNTX"/>
    <property type="match status" value="1"/>
</dbReference>
<keyword evidence="3" id="KW-0433">Leucine-rich repeat</keyword>
<dbReference type="SUPFAM" id="SSF49899">
    <property type="entry name" value="Concanavalin A-like lectins/glucanases"/>
    <property type="match status" value="1"/>
</dbReference>
<evidence type="ECO:0000256" key="6">
    <source>
        <dbReference type="ARBA" id="ARBA00022840"/>
    </source>
</evidence>
<dbReference type="GeneTree" id="ENSGT01150000286927"/>
<feature type="compositionally biased region" description="Basic and acidic residues" evidence="7">
    <location>
        <begin position="1250"/>
        <end position="1259"/>
    </location>
</feature>
<dbReference type="Pfam" id="PF05729">
    <property type="entry name" value="NACHT"/>
    <property type="match status" value="1"/>
</dbReference>
<dbReference type="FunFam" id="3.40.50.300:FF:000210">
    <property type="entry name" value="Si:dkey-16p6.1"/>
    <property type="match status" value="1"/>
</dbReference>
<dbReference type="InterPro" id="IPR003879">
    <property type="entry name" value="Butyrophylin_SPRY"/>
</dbReference>
<evidence type="ECO:0000256" key="7">
    <source>
        <dbReference type="SAM" id="MobiDB-lite"/>
    </source>
</evidence>
<evidence type="ECO:0000313" key="10">
    <source>
        <dbReference type="Ensembl" id="ENSOKIP00005074345.1"/>
    </source>
</evidence>
<feature type="compositionally biased region" description="Basic and acidic residues" evidence="7">
    <location>
        <begin position="1346"/>
        <end position="1355"/>
    </location>
</feature>
<dbReference type="SMART" id="SM00589">
    <property type="entry name" value="PRY"/>
    <property type="match status" value="1"/>
</dbReference>
<dbReference type="PANTHER" id="PTHR24106">
    <property type="entry name" value="NACHT, LRR AND CARD DOMAINS-CONTAINING"/>
    <property type="match status" value="1"/>
</dbReference>